<dbReference type="Gene3D" id="3.40.50.720">
    <property type="entry name" value="NAD(P)-binding Rossmann-like Domain"/>
    <property type="match status" value="1"/>
</dbReference>
<proteinExistence type="inferred from homology"/>
<name>A0A6C0IUP5_9ZZZZ</name>
<keyword evidence="4" id="KW-0413">Isomerase</keyword>
<dbReference type="InterPro" id="IPR028614">
    <property type="entry name" value="GDP_fucose/colitose_synth"/>
</dbReference>
<dbReference type="HAMAP" id="MF_00956">
    <property type="entry name" value="GDP_fucose_synth"/>
    <property type="match status" value="1"/>
</dbReference>
<dbReference type="InterPro" id="IPR036291">
    <property type="entry name" value="NAD(P)-bd_dom_sf"/>
</dbReference>
<reference evidence="6" key="1">
    <citation type="journal article" date="2020" name="Nature">
        <title>Giant virus diversity and host interactions through global metagenomics.</title>
        <authorList>
            <person name="Schulz F."/>
            <person name="Roux S."/>
            <person name="Paez-Espino D."/>
            <person name="Jungbluth S."/>
            <person name="Walsh D.A."/>
            <person name="Denef V.J."/>
            <person name="McMahon K.D."/>
            <person name="Konstantinidis K.T."/>
            <person name="Eloe-Fadrosh E.A."/>
            <person name="Kyrpides N.C."/>
            <person name="Woyke T."/>
        </authorList>
    </citation>
    <scope>NUCLEOTIDE SEQUENCE</scope>
    <source>
        <strain evidence="6">GVMAG-M-3300024302-11</strain>
    </source>
</reference>
<evidence type="ECO:0000256" key="2">
    <source>
        <dbReference type="ARBA" id="ARBA00022857"/>
    </source>
</evidence>
<dbReference type="SUPFAM" id="SSF51735">
    <property type="entry name" value="NAD(P)-binding Rossmann-fold domains"/>
    <property type="match status" value="1"/>
</dbReference>
<keyword evidence="3" id="KW-0560">Oxidoreductase</keyword>
<dbReference type="PANTHER" id="PTHR43238">
    <property type="entry name" value="GDP-L-FUCOSE SYNTHASE"/>
    <property type="match status" value="1"/>
</dbReference>
<evidence type="ECO:0000313" key="6">
    <source>
        <dbReference type="EMBL" id="QHT96270.1"/>
    </source>
</evidence>
<sequence>METILVTGGTGLVGSAIKIISDNYKHKTPIRFIFLSSKDCDLTCYDKTFQTFDLYKPDYVIHLAANVGGLFKNMNYKVEMFEKNMEINMNVLKCCHLFNVKKCISCLSTCIFPDKTKYPINEGMLHNGPPHESNDAYAYSKRMIQVLSDAYNKQYNTSRDCVFCCIIPTNIYGPHDNYHLEDSHVVPALIHKAYLAKQNNKPLQVRGSGTPLRQFIYSEDLAKLILWYLLEIDSDESIILSTSEDKEISIGDVATIIAKEFDIELEFETNYSDGQYKKTADNTKLLELYKKTNNTDIVFTPIELGLNKSIKWFIENYNNCRK</sequence>
<dbReference type="GO" id="GO:0016853">
    <property type="term" value="F:isomerase activity"/>
    <property type="evidence" value="ECO:0007669"/>
    <property type="project" value="UniProtKB-KW"/>
</dbReference>
<dbReference type="CDD" id="cd05239">
    <property type="entry name" value="GDP_FS_SDR_e"/>
    <property type="match status" value="1"/>
</dbReference>
<dbReference type="GO" id="GO:0050577">
    <property type="term" value="F:GDP-L-fucose synthase activity"/>
    <property type="evidence" value="ECO:0007669"/>
    <property type="project" value="TreeGrafter"/>
</dbReference>
<dbReference type="InterPro" id="IPR001509">
    <property type="entry name" value="Epimerase_deHydtase"/>
</dbReference>
<feature type="domain" description="NAD-dependent epimerase/dehydratase" evidence="5">
    <location>
        <begin position="4"/>
        <end position="235"/>
    </location>
</feature>
<evidence type="ECO:0000259" key="5">
    <source>
        <dbReference type="Pfam" id="PF01370"/>
    </source>
</evidence>
<dbReference type="Gene3D" id="3.90.25.10">
    <property type="entry name" value="UDP-galactose 4-epimerase, domain 1"/>
    <property type="match status" value="1"/>
</dbReference>
<keyword evidence="2" id="KW-0521">NADP</keyword>
<comment type="similarity">
    <text evidence="1">Belongs to the NAD(P)-dependent epimerase/dehydratase family. Fucose synthase subfamily.</text>
</comment>
<evidence type="ECO:0000256" key="4">
    <source>
        <dbReference type="ARBA" id="ARBA00023235"/>
    </source>
</evidence>
<organism evidence="6">
    <name type="scientific">viral metagenome</name>
    <dbReference type="NCBI Taxonomy" id="1070528"/>
    <lineage>
        <taxon>unclassified sequences</taxon>
        <taxon>metagenomes</taxon>
        <taxon>organismal metagenomes</taxon>
    </lineage>
</organism>
<protein>
    <recommendedName>
        <fullName evidence="5">NAD-dependent epimerase/dehydratase domain-containing protein</fullName>
    </recommendedName>
</protein>
<dbReference type="Pfam" id="PF01370">
    <property type="entry name" value="Epimerase"/>
    <property type="match status" value="1"/>
</dbReference>
<evidence type="ECO:0000256" key="3">
    <source>
        <dbReference type="ARBA" id="ARBA00023002"/>
    </source>
</evidence>
<accession>A0A6C0IUP5</accession>
<dbReference type="EMBL" id="MN740255">
    <property type="protein sequence ID" value="QHT96270.1"/>
    <property type="molecule type" value="Genomic_DNA"/>
</dbReference>
<dbReference type="PANTHER" id="PTHR43238:SF1">
    <property type="entry name" value="GDP-L-FUCOSE SYNTHASE"/>
    <property type="match status" value="1"/>
</dbReference>
<dbReference type="AlphaFoldDB" id="A0A6C0IUP5"/>
<evidence type="ECO:0000256" key="1">
    <source>
        <dbReference type="ARBA" id="ARBA00005959"/>
    </source>
</evidence>